<evidence type="ECO:0000256" key="1">
    <source>
        <dbReference type="ARBA" id="ARBA00023002"/>
    </source>
</evidence>
<evidence type="ECO:0000259" key="2">
    <source>
        <dbReference type="Pfam" id="PF00107"/>
    </source>
</evidence>
<dbReference type="SUPFAM" id="SSF51735">
    <property type="entry name" value="NAD(P)-binding Rossmann-fold domains"/>
    <property type="match status" value="1"/>
</dbReference>
<keyword evidence="5" id="KW-1185">Reference proteome</keyword>
<comment type="caution">
    <text evidence="4">The sequence shown here is derived from an EMBL/GenBank/DDBJ whole genome shotgun (WGS) entry which is preliminary data.</text>
</comment>
<feature type="domain" description="Oxidoreductase N-terminal" evidence="3">
    <location>
        <begin position="46"/>
        <end position="123"/>
    </location>
</feature>
<organism evidence="4 5">
    <name type="scientific">Mycena maculata</name>
    <dbReference type="NCBI Taxonomy" id="230809"/>
    <lineage>
        <taxon>Eukaryota</taxon>
        <taxon>Fungi</taxon>
        <taxon>Dikarya</taxon>
        <taxon>Basidiomycota</taxon>
        <taxon>Agaricomycotina</taxon>
        <taxon>Agaricomycetes</taxon>
        <taxon>Agaricomycetidae</taxon>
        <taxon>Agaricales</taxon>
        <taxon>Marasmiineae</taxon>
        <taxon>Mycenaceae</taxon>
        <taxon>Mycena</taxon>
    </lineage>
</organism>
<name>A0AAD7H7S9_9AGAR</name>
<dbReference type="InterPro" id="IPR011032">
    <property type="entry name" value="GroES-like_sf"/>
</dbReference>
<accession>A0AAD7H7S9</accession>
<evidence type="ECO:0000313" key="5">
    <source>
        <dbReference type="Proteomes" id="UP001215280"/>
    </source>
</evidence>
<dbReference type="Pfam" id="PF00107">
    <property type="entry name" value="ADH_zinc_N"/>
    <property type="match status" value="1"/>
</dbReference>
<sequence>MAPVTNGRVLFNSIPKGKQLFLYNYPIPGKTTVYDPTGTIDVETHPLNGGFLVKTLVVSVDPGMRVRMRNPEEPSYVPAFKLGETITGFGIGIVVRSENSDVAPGKHIYGMGFQYQEYFVLPGMAGFAFLEKDPLLSWTVYTGAAGLPGKTAYMGWKKHAHAKRGETVFVTAGAGPVGFAQIPAPLQDGYPTGQARGLKVVASAGSDEKVQVMHEVGADVAFNYKTNNTREVLAREGPIDIYWDNVGGDVLDAAIENAAIHGRVLLCGMVSGYNTGQQGIQNLFQAISKTLTISGVTSFRLFPEYEAEFYATVPPALARGELKYKEHVAYGLEKAGDLVLAVQTGANTLKGKAVIVVAA</sequence>
<evidence type="ECO:0000313" key="4">
    <source>
        <dbReference type="EMBL" id="KAJ7714525.1"/>
    </source>
</evidence>
<dbReference type="InterPro" id="IPR041694">
    <property type="entry name" value="ADH_N_2"/>
</dbReference>
<dbReference type="GO" id="GO:0016628">
    <property type="term" value="F:oxidoreductase activity, acting on the CH-CH group of donors, NAD or NADP as acceptor"/>
    <property type="evidence" value="ECO:0007669"/>
    <property type="project" value="InterPro"/>
</dbReference>
<feature type="domain" description="Alcohol dehydrogenase-like C-terminal" evidence="2">
    <location>
        <begin position="195"/>
        <end position="305"/>
    </location>
</feature>
<dbReference type="Pfam" id="PF16884">
    <property type="entry name" value="ADH_N_2"/>
    <property type="match status" value="1"/>
</dbReference>
<dbReference type="PANTHER" id="PTHR43205:SF7">
    <property type="entry name" value="PROSTAGLANDIN REDUCTASE 1"/>
    <property type="match status" value="1"/>
</dbReference>
<dbReference type="InterPro" id="IPR045010">
    <property type="entry name" value="MDR_fam"/>
</dbReference>
<proteinExistence type="predicted"/>
<keyword evidence="1" id="KW-0560">Oxidoreductase</keyword>
<dbReference type="InterPro" id="IPR036291">
    <property type="entry name" value="NAD(P)-bd_dom_sf"/>
</dbReference>
<dbReference type="PANTHER" id="PTHR43205">
    <property type="entry name" value="PROSTAGLANDIN REDUCTASE"/>
    <property type="match status" value="1"/>
</dbReference>
<dbReference type="Gene3D" id="3.90.180.10">
    <property type="entry name" value="Medium-chain alcohol dehydrogenases, catalytic domain"/>
    <property type="match status" value="1"/>
</dbReference>
<dbReference type="InterPro" id="IPR013149">
    <property type="entry name" value="ADH-like_C"/>
</dbReference>
<dbReference type="Gene3D" id="3.40.50.720">
    <property type="entry name" value="NAD(P)-binding Rossmann-like Domain"/>
    <property type="match status" value="1"/>
</dbReference>
<dbReference type="CDD" id="cd05288">
    <property type="entry name" value="PGDH"/>
    <property type="match status" value="1"/>
</dbReference>
<gene>
    <name evidence="4" type="ORF">DFH07DRAFT_974449</name>
</gene>
<evidence type="ECO:0000259" key="3">
    <source>
        <dbReference type="Pfam" id="PF16884"/>
    </source>
</evidence>
<dbReference type="SUPFAM" id="SSF50129">
    <property type="entry name" value="GroES-like"/>
    <property type="match status" value="1"/>
</dbReference>
<protein>
    <submittedName>
        <fullName evidence="4">NAD-P-binding protein</fullName>
    </submittedName>
</protein>
<dbReference type="EMBL" id="JARJLG010000368">
    <property type="protein sequence ID" value="KAJ7714525.1"/>
    <property type="molecule type" value="Genomic_DNA"/>
</dbReference>
<dbReference type="AlphaFoldDB" id="A0AAD7H7S9"/>
<reference evidence="4" key="1">
    <citation type="submission" date="2023-03" db="EMBL/GenBank/DDBJ databases">
        <title>Massive genome expansion in bonnet fungi (Mycena s.s.) driven by repeated elements and novel gene families across ecological guilds.</title>
        <authorList>
            <consortium name="Lawrence Berkeley National Laboratory"/>
            <person name="Harder C.B."/>
            <person name="Miyauchi S."/>
            <person name="Viragh M."/>
            <person name="Kuo A."/>
            <person name="Thoen E."/>
            <person name="Andreopoulos B."/>
            <person name="Lu D."/>
            <person name="Skrede I."/>
            <person name="Drula E."/>
            <person name="Henrissat B."/>
            <person name="Morin E."/>
            <person name="Kohler A."/>
            <person name="Barry K."/>
            <person name="LaButti K."/>
            <person name="Morin E."/>
            <person name="Salamov A."/>
            <person name="Lipzen A."/>
            <person name="Mereny Z."/>
            <person name="Hegedus B."/>
            <person name="Baldrian P."/>
            <person name="Stursova M."/>
            <person name="Weitz H."/>
            <person name="Taylor A."/>
            <person name="Grigoriev I.V."/>
            <person name="Nagy L.G."/>
            <person name="Martin F."/>
            <person name="Kauserud H."/>
        </authorList>
    </citation>
    <scope>NUCLEOTIDE SEQUENCE</scope>
    <source>
        <strain evidence="4">CBHHK188m</strain>
    </source>
</reference>
<dbReference type="Proteomes" id="UP001215280">
    <property type="component" value="Unassembled WGS sequence"/>
</dbReference>